<accession>A0ABQ1C322</accession>
<evidence type="ECO:0000256" key="8">
    <source>
        <dbReference type="SAM" id="Phobius"/>
    </source>
</evidence>
<dbReference type="InterPro" id="IPR002656">
    <property type="entry name" value="Acyl_transf_3_dom"/>
</dbReference>
<keyword evidence="4 8" id="KW-0812">Transmembrane</keyword>
<dbReference type="Pfam" id="PF19040">
    <property type="entry name" value="SGNH"/>
    <property type="match status" value="1"/>
</dbReference>
<evidence type="ECO:0000256" key="5">
    <source>
        <dbReference type="ARBA" id="ARBA00022989"/>
    </source>
</evidence>
<name>A0ABQ1C322_9MYCO</name>
<dbReference type="EMBL" id="BLKX01000001">
    <property type="protein sequence ID" value="GFG78837.1"/>
    <property type="molecule type" value="Genomic_DNA"/>
</dbReference>
<gene>
    <name evidence="11" type="ORF">MPRG_21130</name>
</gene>
<reference evidence="11 12" key="1">
    <citation type="journal article" date="2019" name="Emerg. Microbes Infect.">
        <title>Comprehensive subspecies identification of 175 nontuberculous mycobacteria species based on 7547 genomic profiles.</title>
        <authorList>
            <person name="Matsumoto Y."/>
            <person name="Kinjo T."/>
            <person name="Motooka D."/>
            <person name="Nabeya D."/>
            <person name="Jung N."/>
            <person name="Uechi K."/>
            <person name="Horii T."/>
            <person name="Iida T."/>
            <person name="Fujita J."/>
            <person name="Nakamura S."/>
        </authorList>
    </citation>
    <scope>NUCLEOTIDE SEQUENCE [LARGE SCALE GENOMIC DNA]</scope>
    <source>
        <strain evidence="11 12">JCM 18565</strain>
    </source>
</reference>
<feature type="domain" description="Acyltransferase 3" evidence="9">
    <location>
        <begin position="12"/>
        <end position="316"/>
    </location>
</feature>
<feature type="transmembrane region" description="Helical" evidence="8">
    <location>
        <begin position="267"/>
        <end position="287"/>
    </location>
</feature>
<comment type="subcellular location">
    <subcellularLocation>
        <location evidence="1">Cell membrane</location>
        <topology evidence="1">Multi-pass membrane protein</topology>
    </subcellularLocation>
</comment>
<keyword evidence="6 8" id="KW-0472">Membrane</keyword>
<feature type="domain" description="SGNH" evidence="10">
    <location>
        <begin position="410"/>
        <end position="611"/>
    </location>
</feature>
<evidence type="ECO:0000256" key="1">
    <source>
        <dbReference type="ARBA" id="ARBA00004651"/>
    </source>
</evidence>
<keyword evidence="3" id="KW-0808">Transferase</keyword>
<keyword evidence="5 8" id="KW-1133">Transmembrane helix</keyword>
<organism evidence="11 12">
    <name type="scientific">Mycobacterium paragordonae</name>
    <dbReference type="NCBI Taxonomy" id="1389713"/>
    <lineage>
        <taxon>Bacteria</taxon>
        <taxon>Bacillati</taxon>
        <taxon>Actinomycetota</taxon>
        <taxon>Actinomycetes</taxon>
        <taxon>Mycobacteriales</taxon>
        <taxon>Mycobacteriaceae</taxon>
        <taxon>Mycobacterium</taxon>
    </lineage>
</organism>
<feature type="transmembrane region" description="Helical" evidence="8">
    <location>
        <begin position="149"/>
        <end position="166"/>
    </location>
</feature>
<feature type="transmembrane region" description="Helical" evidence="8">
    <location>
        <begin position="340"/>
        <end position="363"/>
    </location>
</feature>
<evidence type="ECO:0000313" key="11">
    <source>
        <dbReference type="EMBL" id="GFG78837.1"/>
    </source>
</evidence>
<dbReference type="InterPro" id="IPR036514">
    <property type="entry name" value="SGNH_hydro_sf"/>
</dbReference>
<keyword evidence="12" id="KW-1185">Reference proteome</keyword>
<dbReference type="PANTHER" id="PTHR23028">
    <property type="entry name" value="ACETYLTRANSFERASE"/>
    <property type="match status" value="1"/>
</dbReference>
<feature type="transmembrane region" description="Helical" evidence="8">
    <location>
        <begin position="215"/>
        <end position="231"/>
    </location>
</feature>
<dbReference type="Gene3D" id="3.40.50.1110">
    <property type="entry name" value="SGNH hydrolase"/>
    <property type="match status" value="1"/>
</dbReference>
<evidence type="ECO:0000256" key="7">
    <source>
        <dbReference type="ARBA" id="ARBA00023315"/>
    </source>
</evidence>
<evidence type="ECO:0000256" key="3">
    <source>
        <dbReference type="ARBA" id="ARBA00022679"/>
    </source>
</evidence>
<evidence type="ECO:0000259" key="9">
    <source>
        <dbReference type="Pfam" id="PF01757"/>
    </source>
</evidence>
<feature type="transmembrane region" description="Helical" evidence="8">
    <location>
        <begin position="237"/>
        <end position="255"/>
    </location>
</feature>
<comment type="caution">
    <text evidence="11">The sequence shown here is derived from an EMBL/GenBank/DDBJ whole genome shotgun (WGS) entry which is preliminary data.</text>
</comment>
<sequence>MAFHAGLPLPGGFVGVDVFFVISGFVITGMIQRERSATKGFRFRSFYLRRCKRLAPALALVIAVTMVLTTCLLSPFNTQQIAAKTGVGAMLLVANLVIAVNTGNYFAAPAESNPLLHTWSLSVEEQFYLVFPALLCVGWMISARLNRRIPWPALLICAASLASFGLTQSGSPGAWHADAMKFFGPLPRAWEFGAGALLALATVRWRLPQLRAAQALSWLGAGMLVASALLIDETVPFPGSWTLLPVGATVLLIAAGTSHSTAVSRALSTPFMVTLGDWSYSLYLWHWPLKVFAVQLWPGSRVVAVTAVALSVIPAAACYRWIEQPFRTLPQMTRLRTTALIAVVTLPSLLVASLTLVTANHYWLPRYKSGAMGVAHRGDVDWTDYFLNLKKTYYPCTDVQIREHALRWQGITRCRQSKPDSRIDVVLIGDSHAEHLFVGLAEAAPSKNIAYYVVAETPVRSDEDTNRIIDHVAADPAIATVVVSVNWASRGVPHDGLIATFNAFTATGKTVYTTDDVPTFPFDAVSCGYRIAPILPAARCSMDRKRFEAELDNYYQNLLDVAHSVPSVRLLDTARYFCDASLCRMNNGQDLLYRDKDHLNNVGSRFLARQLLADYADLRSELTAPPNVWRNEH</sequence>
<feature type="transmembrane region" description="Helical" evidence="8">
    <location>
        <begin position="12"/>
        <end position="33"/>
    </location>
</feature>
<dbReference type="InterPro" id="IPR043968">
    <property type="entry name" value="SGNH"/>
</dbReference>
<proteinExistence type="predicted"/>
<evidence type="ECO:0000313" key="12">
    <source>
        <dbReference type="Proteomes" id="UP000465240"/>
    </source>
</evidence>
<dbReference type="SUPFAM" id="SSF52266">
    <property type="entry name" value="SGNH hydrolase"/>
    <property type="match status" value="1"/>
</dbReference>
<evidence type="ECO:0000256" key="2">
    <source>
        <dbReference type="ARBA" id="ARBA00022475"/>
    </source>
</evidence>
<dbReference type="PANTHER" id="PTHR23028:SF53">
    <property type="entry name" value="ACYL_TRANSF_3 DOMAIN-CONTAINING PROTEIN"/>
    <property type="match status" value="1"/>
</dbReference>
<feature type="transmembrane region" description="Helical" evidence="8">
    <location>
        <begin position="299"/>
        <end position="319"/>
    </location>
</feature>
<keyword evidence="2" id="KW-1003">Cell membrane</keyword>
<feature type="transmembrane region" description="Helical" evidence="8">
    <location>
        <begin position="186"/>
        <end position="203"/>
    </location>
</feature>
<dbReference type="Proteomes" id="UP000465240">
    <property type="component" value="Unassembled WGS sequence"/>
</dbReference>
<evidence type="ECO:0000256" key="6">
    <source>
        <dbReference type="ARBA" id="ARBA00023136"/>
    </source>
</evidence>
<evidence type="ECO:0000256" key="4">
    <source>
        <dbReference type="ARBA" id="ARBA00022692"/>
    </source>
</evidence>
<evidence type="ECO:0000259" key="10">
    <source>
        <dbReference type="Pfam" id="PF19040"/>
    </source>
</evidence>
<protein>
    <submittedName>
        <fullName evidence="11">Acyltransferase</fullName>
    </submittedName>
</protein>
<dbReference type="InterPro" id="IPR050879">
    <property type="entry name" value="Acyltransferase_3"/>
</dbReference>
<feature type="transmembrane region" description="Helical" evidence="8">
    <location>
        <begin position="54"/>
        <end position="76"/>
    </location>
</feature>
<dbReference type="GO" id="GO:0016746">
    <property type="term" value="F:acyltransferase activity"/>
    <property type="evidence" value="ECO:0007669"/>
    <property type="project" value="UniProtKB-KW"/>
</dbReference>
<dbReference type="Pfam" id="PF01757">
    <property type="entry name" value="Acyl_transf_3"/>
    <property type="match status" value="1"/>
</dbReference>
<keyword evidence="7 11" id="KW-0012">Acyltransferase</keyword>